<proteinExistence type="predicted"/>
<sequence length="312" mass="32626">MEADGPSAASSPSESSSSTVGLHIVAQRCGRARLLVDEASDTWTEIGRGLILYVSFAKGSAATAGATSELAVRCLRQAAKSVLTAPLASSGQWQADHADAESIVALCRRGEAQAVLLVPQASLVSKLELGEKNLKYHQQCPKEIAADLFHGLAAALGSVARELICGTGPKHDAASYEALCAQRAAASLIAPEEMFKSGEYADKYSQYDERGVPTHASDGSEVPKSAQKKLEKIFAAQVKKYAKAAESGVARAVVEDGVETEDPPVVAPVAADQAEVSIPEGACLPDVRHGTFGGRQGFEMTSSGPLTHSFVF</sequence>
<evidence type="ECO:0000313" key="2">
    <source>
        <dbReference type="Proteomes" id="UP000626109"/>
    </source>
</evidence>
<dbReference type="InterPro" id="IPR023509">
    <property type="entry name" value="DTD-like_sf"/>
</dbReference>
<name>A0A813G7N7_POLGL</name>
<dbReference type="GO" id="GO:0005737">
    <property type="term" value="C:cytoplasm"/>
    <property type="evidence" value="ECO:0007669"/>
    <property type="project" value="InterPro"/>
</dbReference>
<dbReference type="GO" id="GO:0051499">
    <property type="term" value="F:D-aminoacyl-tRNA deacylase activity"/>
    <property type="evidence" value="ECO:0007669"/>
    <property type="project" value="InterPro"/>
</dbReference>
<comment type="caution">
    <text evidence="1">The sequence shown here is derived from an EMBL/GenBank/DDBJ whole genome shotgun (WGS) entry which is preliminary data.</text>
</comment>
<dbReference type="Gene3D" id="3.50.80.10">
    <property type="entry name" value="D-tyrosyl-tRNA(Tyr) deacylase"/>
    <property type="match status" value="1"/>
</dbReference>
<reference evidence="1" key="1">
    <citation type="submission" date="2021-02" db="EMBL/GenBank/DDBJ databases">
        <authorList>
            <person name="Dougan E. K."/>
            <person name="Rhodes N."/>
            <person name="Thang M."/>
            <person name="Chan C."/>
        </authorList>
    </citation>
    <scope>NUCLEOTIDE SEQUENCE</scope>
</reference>
<gene>
    <name evidence="1" type="ORF">PGLA2088_LOCUS24</name>
</gene>
<dbReference type="AlphaFoldDB" id="A0A813G7N7"/>
<dbReference type="EMBL" id="CAJNNW010000017">
    <property type="protein sequence ID" value="CAE8622200.1"/>
    <property type="molecule type" value="Genomic_DNA"/>
</dbReference>
<dbReference type="InterPro" id="IPR003732">
    <property type="entry name" value="Daa-tRNA_deacyls_DTD"/>
</dbReference>
<dbReference type="SUPFAM" id="SSF69500">
    <property type="entry name" value="DTD-like"/>
    <property type="match status" value="1"/>
</dbReference>
<evidence type="ECO:0000313" key="1">
    <source>
        <dbReference type="EMBL" id="CAE8622200.1"/>
    </source>
</evidence>
<accession>A0A813G7N7</accession>
<dbReference type="Pfam" id="PF02580">
    <property type="entry name" value="Tyr_Deacylase"/>
    <property type="match status" value="1"/>
</dbReference>
<organism evidence="1 2">
    <name type="scientific">Polarella glacialis</name>
    <name type="common">Dinoflagellate</name>
    <dbReference type="NCBI Taxonomy" id="89957"/>
    <lineage>
        <taxon>Eukaryota</taxon>
        <taxon>Sar</taxon>
        <taxon>Alveolata</taxon>
        <taxon>Dinophyceae</taxon>
        <taxon>Suessiales</taxon>
        <taxon>Suessiaceae</taxon>
        <taxon>Polarella</taxon>
    </lineage>
</organism>
<dbReference type="Proteomes" id="UP000626109">
    <property type="component" value="Unassembled WGS sequence"/>
</dbReference>
<protein>
    <submittedName>
        <fullName evidence="1">Uncharacterized protein</fullName>
    </submittedName>
</protein>